<organism evidence="1 2">
    <name type="scientific">Duganella aceris</name>
    <dbReference type="NCBI Taxonomy" id="2703883"/>
    <lineage>
        <taxon>Bacteria</taxon>
        <taxon>Pseudomonadati</taxon>
        <taxon>Pseudomonadota</taxon>
        <taxon>Betaproteobacteria</taxon>
        <taxon>Burkholderiales</taxon>
        <taxon>Oxalobacteraceae</taxon>
        <taxon>Telluria group</taxon>
        <taxon>Duganella</taxon>
    </lineage>
</organism>
<evidence type="ECO:0000313" key="1">
    <source>
        <dbReference type="EMBL" id="NGZ86423.1"/>
    </source>
</evidence>
<dbReference type="EMBL" id="JAADJT010000009">
    <property type="protein sequence ID" value="NGZ86423.1"/>
    <property type="molecule type" value="Genomic_DNA"/>
</dbReference>
<dbReference type="RefSeq" id="WP_166106272.1">
    <property type="nucleotide sequence ID" value="NZ_JAADJT010000009.1"/>
</dbReference>
<protein>
    <submittedName>
        <fullName evidence="1">DNA packaging Nu1</fullName>
    </submittedName>
</protein>
<evidence type="ECO:0000313" key="2">
    <source>
        <dbReference type="Proteomes" id="UP000666369"/>
    </source>
</evidence>
<reference evidence="1 2" key="1">
    <citation type="submission" date="2020-01" db="EMBL/GenBank/DDBJ databases">
        <authorList>
            <person name="Lee S.D."/>
        </authorList>
    </citation>
    <scope>NUCLEOTIDE SEQUENCE [LARGE SCALE GENOMIC DNA]</scope>
    <source>
        <strain evidence="1 2">SAP-35</strain>
    </source>
</reference>
<keyword evidence="2" id="KW-1185">Reference proteome</keyword>
<gene>
    <name evidence="1" type="ORF">GW587_19450</name>
</gene>
<name>A0ABX0FPL1_9BURK</name>
<accession>A0ABX0FPL1</accession>
<comment type="caution">
    <text evidence="1">The sequence shown here is derived from an EMBL/GenBank/DDBJ whole genome shotgun (WGS) entry which is preliminary data.</text>
</comment>
<reference evidence="2" key="2">
    <citation type="submission" date="2023-07" db="EMBL/GenBank/DDBJ databases">
        <title>Duganella aceri sp. nov., isolated from tree sap.</title>
        <authorList>
            <person name="Kim I.S."/>
        </authorList>
    </citation>
    <scope>NUCLEOTIDE SEQUENCE [LARGE SCALE GENOMIC DNA]</scope>
    <source>
        <strain evidence="2">SAP-35</strain>
    </source>
</reference>
<proteinExistence type="predicted"/>
<dbReference type="Proteomes" id="UP000666369">
    <property type="component" value="Unassembled WGS sequence"/>
</dbReference>
<sequence>MSDRDLTKPMTQADFGSLVGISQQAVGNLVGRGVLDTSAPGLQVLHAYCSHLREQAAGRAASGDLDLATERAGLAREQRIRVALQNAVSLKELAPVALLEEVLSKAGARIAGMLDAIPGGVRRRVPALSAEEISTIGAEIARVRNIVAAMSLADLRDEEATDDVDESTEEEIDP</sequence>